<sequence>MRIIFRIARLELSILFYSPIAWLILAVFIFQAGLQFSDLVLRHEAAQQIGTRLPSLSFRIFADRQYNGVFHEIQSKLFLYIPLLTMGLVSREISSGSIKLLLSSPVRTSEIVLGKFLAMTGYAFLLVFLASCIVLAGGIAIESLDYKFMLSGLLGIFLVICAYSAIGLFMSCLTSYQVVAAISTLVVLSVLNYVGKIGQDIDLVRDITYFLSIAGRSNQIISGLVSSKDVLYYAIVTGMFLGFSMLNLQAARESKPFWVKAGRYALLIAACLTTGYITSRPAFTLYYDMTVHKSRTLTPASREIVKNVKEPLQITTYGNVLDRYFYMVTPKQQNFDMQQYELYTRFLPDMKLSYVHYYDTVPNKSLFTNNKGLSLEELAKKVARSRNMDFDRLLPPAEIRQQADLAPEENRLVRQVSLNGKTSFIRTFDDILHYPSEAEISAAIKRLQHPPVKVAFLQGRGERDFARAGDKDYKNATTELTFRYSLINQGFDVIGLNLAEQHIPAGVAAIVVADPRAAYTSAEIGKLKDFLDAGGNMLIAGEPGRQELLQPVLDLLGVHFIPGQVVGNNKEYPPNFIFADIDTQAVILSPVFEKLLEDRIKVSLSGASGLQYDENGSYKVMPLLFNNPADTWNKAGKYNDDSTHVSFLAEAGDRRGTFPVALALSRDVKGKAQRIMILGDADLMNNVELARAKPRVANFYFSIYTFKWLSNDVYPVNTDRPEPPDRKFKVSRAGVQTLKYLLLGAIPALIFGAGAWTLVRRKRS</sequence>
<keyword evidence="4" id="KW-1185">Reference proteome</keyword>
<dbReference type="AlphaFoldDB" id="A0A512RN75"/>
<proteinExistence type="predicted"/>
<feature type="transmembrane region" description="Helical" evidence="1">
    <location>
        <begin position="231"/>
        <end position="249"/>
    </location>
</feature>
<feature type="transmembrane region" description="Helical" evidence="1">
    <location>
        <begin position="122"/>
        <end position="141"/>
    </location>
</feature>
<dbReference type="InterPro" id="IPR019196">
    <property type="entry name" value="ABC_transp_unknown"/>
</dbReference>
<evidence type="ECO:0000313" key="3">
    <source>
        <dbReference type="EMBL" id="GEP97142.1"/>
    </source>
</evidence>
<feature type="transmembrane region" description="Helical" evidence="1">
    <location>
        <begin position="12"/>
        <end position="34"/>
    </location>
</feature>
<feature type="transmembrane region" description="Helical" evidence="1">
    <location>
        <begin position="176"/>
        <end position="195"/>
    </location>
</feature>
<dbReference type="OrthoDB" id="609779at2"/>
<dbReference type="RefSeq" id="WP_146864425.1">
    <property type="nucleotide sequence ID" value="NZ_BKAU01000004.1"/>
</dbReference>
<keyword evidence="1" id="KW-1133">Transmembrane helix</keyword>
<dbReference type="GO" id="GO:0140359">
    <property type="term" value="F:ABC-type transporter activity"/>
    <property type="evidence" value="ECO:0007669"/>
    <property type="project" value="InterPro"/>
</dbReference>
<name>A0A512RN75_9BACT</name>
<evidence type="ECO:0000259" key="2">
    <source>
        <dbReference type="Pfam" id="PF09822"/>
    </source>
</evidence>
<evidence type="ECO:0000313" key="4">
    <source>
        <dbReference type="Proteomes" id="UP000321436"/>
    </source>
</evidence>
<organism evidence="3 4">
    <name type="scientific">Chitinophaga cymbidii</name>
    <dbReference type="NCBI Taxonomy" id="1096750"/>
    <lineage>
        <taxon>Bacteria</taxon>
        <taxon>Pseudomonadati</taxon>
        <taxon>Bacteroidota</taxon>
        <taxon>Chitinophagia</taxon>
        <taxon>Chitinophagales</taxon>
        <taxon>Chitinophagaceae</taxon>
        <taxon>Chitinophaga</taxon>
    </lineage>
</organism>
<keyword evidence="1" id="KW-0812">Transmembrane</keyword>
<dbReference type="EMBL" id="BKAU01000004">
    <property type="protein sequence ID" value="GEP97142.1"/>
    <property type="molecule type" value="Genomic_DNA"/>
</dbReference>
<dbReference type="Pfam" id="PF12679">
    <property type="entry name" value="ABC2_membrane_2"/>
    <property type="match status" value="1"/>
</dbReference>
<accession>A0A512RN75</accession>
<evidence type="ECO:0000256" key="1">
    <source>
        <dbReference type="SAM" id="Phobius"/>
    </source>
</evidence>
<dbReference type="GO" id="GO:0005886">
    <property type="term" value="C:plasma membrane"/>
    <property type="evidence" value="ECO:0007669"/>
    <property type="project" value="UniProtKB-SubCell"/>
</dbReference>
<dbReference type="Proteomes" id="UP000321436">
    <property type="component" value="Unassembled WGS sequence"/>
</dbReference>
<feature type="transmembrane region" description="Helical" evidence="1">
    <location>
        <begin position="261"/>
        <end position="279"/>
    </location>
</feature>
<keyword evidence="1" id="KW-0472">Membrane</keyword>
<gene>
    <name evidence="3" type="ORF">CCY01nite_34020</name>
</gene>
<dbReference type="PANTHER" id="PTHR43471">
    <property type="entry name" value="ABC TRANSPORTER PERMEASE"/>
    <property type="match status" value="1"/>
</dbReference>
<feature type="transmembrane region" description="Helical" evidence="1">
    <location>
        <begin position="148"/>
        <end position="170"/>
    </location>
</feature>
<comment type="caution">
    <text evidence="3">The sequence shown here is derived from an EMBL/GenBank/DDBJ whole genome shotgun (WGS) entry which is preliminary data.</text>
</comment>
<feature type="domain" description="ABC-type uncharacterised transport system" evidence="2">
    <location>
        <begin position="453"/>
        <end position="687"/>
    </location>
</feature>
<dbReference type="Pfam" id="PF09822">
    <property type="entry name" value="ABC_transp_aux"/>
    <property type="match status" value="1"/>
</dbReference>
<protein>
    <recommendedName>
        <fullName evidence="2">ABC-type uncharacterized transport system domain-containing protein</fullName>
    </recommendedName>
</protein>
<reference evidence="3 4" key="1">
    <citation type="submission" date="2019-07" db="EMBL/GenBank/DDBJ databases">
        <title>Whole genome shotgun sequence of Chitinophaga cymbidii NBRC 109752.</title>
        <authorList>
            <person name="Hosoyama A."/>
            <person name="Uohara A."/>
            <person name="Ohji S."/>
            <person name="Ichikawa N."/>
        </authorList>
    </citation>
    <scope>NUCLEOTIDE SEQUENCE [LARGE SCALE GENOMIC DNA]</scope>
    <source>
        <strain evidence="3 4">NBRC 109752</strain>
    </source>
</reference>
<feature type="transmembrane region" description="Helical" evidence="1">
    <location>
        <begin position="740"/>
        <end position="759"/>
    </location>
</feature>